<feature type="transmembrane region" description="Helical" evidence="1">
    <location>
        <begin position="39"/>
        <end position="59"/>
    </location>
</feature>
<keyword evidence="1" id="KW-1133">Transmembrane helix</keyword>
<keyword evidence="1" id="KW-0472">Membrane</keyword>
<name>A0A645FKH7_9ZZZZ</name>
<reference evidence="2" key="1">
    <citation type="submission" date="2019-08" db="EMBL/GenBank/DDBJ databases">
        <authorList>
            <person name="Kucharzyk K."/>
            <person name="Murdoch R.W."/>
            <person name="Higgins S."/>
            <person name="Loffler F."/>
        </authorList>
    </citation>
    <scope>NUCLEOTIDE SEQUENCE</scope>
</reference>
<comment type="caution">
    <text evidence="2">The sequence shown here is derived from an EMBL/GenBank/DDBJ whole genome shotgun (WGS) entry which is preliminary data.</text>
</comment>
<feature type="transmembrane region" description="Helical" evidence="1">
    <location>
        <begin position="7"/>
        <end position="27"/>
    </location>
</feature>
<proteinExistence type="predicted"/>
<evidence type="ECO:0000313" key="2">
    <source>
        <dbReference type="EMBL" id="MPN12924.1"/>
    </source>
</evidence>
<dbReference type="AlphaFoldDB" id="A0A645FKH7"/>
<keyword evidence="1" id="KW-0812">Transmembrane</keyword>
<evidence type="ECO:0000256" key="1">
    <source>
        <dbReference type="SAM" id="Phobius"/>
    </source>
</evidence>
<sequence>MTAPMPRIISLALVGFVAAFLLGGWLIGTIGGAGWGHSLAMAAALGIAGAGLQLLLLAVRRRRELEDPEV</sequence>
<protein>
    <submittedName>
        <fullName evidence="2">Uncharacterized protein</fullName>
    </submittedName>
</protein>
<dbReference type="EMBL" id="VSSQ01059354">
    <property type="protein sequence ID" value="MPN12924.1"/>
    <property type="molecule type" value="Genomic_DNA"/>
</dbReference>
<gene>
    <name evidence="2" type="ORF">SDC9_160244</name>
</gene>
<accession>A0A645FKH7</accession>
<organism evidence="2">
    <name type="scientific">bioreactor metagenome</name>
    <dbReference type="NCBI Taxonomy" id="1076179"/>
    <lineage>
        <taxon>unclassified sequences</taxon>
        <taxon>metagenomes</taxon>
        <taxon>ecological metagenomes</taxon>
    </lineage>
</organism>